<feature type="domain" description="Nitroreductase" evidence="6">
    <location>
        <begin position="37"/>
        <end position="191"/>
    </location>
</feature>
<organism evidence="7 8">
    <name type="scientific">Teichococcus aerophilus</name>
    <dbReference type="NCBI Taxonomy" id="1224513"/>
    <lineage>
        <taxon>Bacteria</taxon>
        <taxon>Pseudomonadati</taxon>
        <taxon>Pseudomonadota</taxon>
        <taxon>Alphaproteobacteria</taxon>
        <taxon>Acetobacterales</taxon>
        <taxon>Roseomonadaceae</taxon>
        <taxon>Roseomonas</taxon>
    </lineage>
</organism>
<evidence type="ECO:0000256" key="5">
    <source>
        <dbReference type="PIRNR" id="PIRNR005426"/>
    </source>
</evidence>
<evidence type="ECO:0000259" key="6">
    <source>
        <dbReference type="Pfam" id="PF00881"/>
    </source>
</evidence>
<proteinExistence type="inferred from homology"/>
<keyword evidence="8" id="KW-1185">Reference proteome</keyword>
<dbReference type="InterPro" id="IPR029479">
    <property type="entry name" value="Nitroreductase"/>
</dbReference>
<evidence type="ECO:0000256" key="4">
    <source>
        <dbReference type="ARBA" id="ARBA00023002"/>
    </source>
</evidence>
<dbReference type="PANTHER" id="PTHR43425">
    <property type="entry name" value="OXYGEN-INSENSITIVE NADPH NITROREDUCTASE"/>
    <property type="match status" value="1"/>
</dbReference>
<sequence>MEVVLLDRLLEILRARFGSAPALQAAPEGAEVLAAMADRRVMRRYTDNPVDPALLETLCAVALAAPSKSDLQQADIIIISGQAQREKLHALIPDNPWAREAPAFLVFCANNRRHRLAFEWRQQPFVNDHLDPLFNASVDAGIVLATFIAAADRVGLGACPVSAIRNRAAEVSELLGLPDHVFPVAGLGVGWPSFAGVMSPRLGLDVTVHHDRYDESGLRDKIADYDRRRAAVQPYATQRYTERFGQAEAYGWSEDKVRQYSVPERADFGAFIRRKGFKAD</sequence>
<evidence type="ECO:0000256" key="3">
    <source>
        <dbReference type="ARBA" id="ARBA00022643"/>
    </source>
</evidence>
<keyword evidence="2 5" id="KW-0285">Flavoprotein</keyword>
<name>A0ABR7RLQ3_9PROT</name>
<keyword evidence="4 5" id="KW-0560">Oxidoreductase</keyword>
<dbReference type="PIRSF" id="PIRSF005426">
    <property type="entry name" value="Frp"/>
    <property type="match status" value="1"/>
</dbReference>
<dbReference type="EMBL" id="JACTVA010000013">
    <property type="protein sequence ID" value="MBC9207067.1"/>
    <property type="molecule type" value="Genomic_DNA"/>
</dbReference>
<comment type="similarity">
    <text evidence="1 5">Belongs to the flavin oxidoreductase frp family.</text>
</comment>
<reference evidence="7 8" key="1">
    <citation type="journal article" date="2013" name="Int. J. Syst. Evol. Microbiol.">
        <title>Roseomonas aerophila sp. nov., isolated from air.</title>
        <authorList>
            <person name="Kim S.J."/>
            <person name="Weon H.Y."/>
            <person name="Ahn J.H."/>
            <person name="Hong S.B."/>
            <person name="Seok S.J."/>
            <person name="Whang K.S."/>
            <person name="Kwon S.W."/>
        </authorList>
    </citation>
    <scope>NUCLEOTIDE SEQUENCE [LARGE SCALE GENOMIC DNA]</scope>
    <source>
        <strain evidence="7 8">NBRC 108923</strain>
    </source>
</reference>
<evidence type="ECO:0000313" key="8">
    <source>
        <dbReference type="Proteomes" id="UP000626026"/>
    </source>
</evidence>
<evidence type="ECO:0000313" key="7">
    <source>
        <dbReference type="EMBL" id="MBC9207067.1"/>
    </source>
</evidence>
<dbReference type="Pfam" id="PF00881">
    <property type="entry name" value="Nitroreductase"/>
    <property type="match status" value="1"/>
</dbReference>
<dbReference type="Proteomes" id="UP000626026">
    <property type="component" value="Unassembled WGS sequence"/>
</dbReference>
<evidence type="ECO:0000256" key="2">
    <source>
        <dbReference type="ARBA" id="ARBA00022630"/>
    </source>
</evidence>
<protein>
    <submittedName>
        <fullName evidence="7">Nitroreductase family protein</fullName>
    </submittedName>
</protein>
<keyword evidence="3 5" id="KW-0288">FMN</keyword>
<gene>
    <name evidence="7" type="ORF">IBL26_09505</name>
</gene>
<evidence type="ECO:0000256" key="1">
    <source>
        <dbReference type="ARBA" id="ARBA00008366"/>
    </source>
</evidence>
<dbReference type="Gene3D" id="3.40.109.10">
    <property type="entry name" value="NADH Oxidase"/>
    <property type="match status" value="1"/>
</dbReference>
<dbReference type="SUPFAM" id="SSF55469">
    <property type="entry name" value="FMN-dependent nitroreductase-like"/>
    <property type="match status" value="1"/>
</dbReference>
<comment type="caution">
    <text evidence="7">The sequence shown here is derived from an EMBL/GenBank/DDBJ whole genome shotgun (WGS) entry which is preliminary data.</text>
</comment>
<dbReference type="PANTHER" id="PTHR43425:SF2">
    <property type="entry name" value="OXYGEN-INSENSITIVE NADPH NITROREDUCTASE"/>
    <property type="match status" value="1"/>
</dbReference>
<accession>A0ABR7RLQ3</accession>
<dbReference type="InterPro" id="IPR000415">
    <property type="entry name" value="Nitroreductase-like"/>
</dbReference>
<keyword evidence="5" id="KW-0521">NADP</keyword>
<dbReference type="InterPro" id="IPR016446">
    <property type="entry name" value="Flavin_OxRdtase_Frp"/>
</dbReference>